<protein>
    <submittedName>
        <fullName evidence="1">Uncharacterized protein</fullName>
    </submittedName>
</protein>
<comment type="caution">
    <text evidence="1">The sequence shown here is derived from an EMBL/GenBank/DDBJ whole genome shotgun (WGS) entry which is preliminary data.</text>
</comment>
<dbReference type="RefSeq" id="WP_199109661.1">
    <property type="nucleotide sequence ID" value="NZ_JAHWXQ010000002.1"/>
</dbReference>
<evidence type="ECO:0000313" key="2">
    <source>
        <dbReference type="Proteomes" id="UP000774935"/>
    </source>
</evidence>
<keyword evidence="2" id="KW-1185">Reference proteome</keyword>
<name>A0ABS6XAX0_9BACT</name>
<reference evidence="1 2" key="1">
    <citation type="submission" date="2021-07" db="EMBL/GenBank/DDBJ databases">
        <authorList>
            <person name="Kim M.K."/>
        </authorList>
    </citation>
    <scope>NUCLEOTIDE SEQUENCE [LARGE SCALE GENOMIC DNA]</scope>
    <source>
        <strain evidence="1 2">HLY7-15</strain>
    </source>
</reference>
<sequence>MKNFFVISLIAIMLLQIFSKVVVLVDFQANREYIMEFLCINRDKPELKCEGKCQLTKKLKAQHDTDKQANERGQKQEVQVNLYCQNLFSLKPIIPETIVTYPSGYTFSYSSIAYHCIFHPPQVIV</sequence>
<organism evidence="1 2">
    <name type="scientific">Pontibacter populi</name>
    <dbReference type="NCBI Taxonomy" id="890055"/>
    <lineage>
        <taxon>Bacteria</taxon>
        <taxon>Pseudomonadati</taxon>
        <taxon>Bacteroidota</taxon>
        <taxon>Cytophagia</taxon>
        <taxon>Cytophagales</taxon>
        <taxon>Hymenobacteraceae</taxon>
        <taxon>Pontibacter</taxon>
    </lineage>
</organism>
<proteinExistence type="predicted"/>
<evidence type="ECO:0000313" key="1">
    <source>
        <dbReference type="EMBL" id="MBW3365143.1"/>
    </source>
</evidence>
<dbReference type="Proteomes" id="UP000774935">
    <property type="component" value="Unassembled WGS sequence"/>
</dbReference>
<gene>
    <name evidence="1" type="ORF">KYK27_08815</name>
</gene>
<dbReference type="EMBL" id="JAHWXQ010000002">
    <property type="protein sequence ID" value="MBW3365143.1"/>
    <property type="molecule type" value="Genomic_DNA"/>
</dbReference>
<accession>A0ABS6XAX0</accession>